<reference evidence="2" key="1">
    <citation type="submission" date="2018-05" db="EMBL/GenBank/DDBJ databases">
        <title>Draft genome of Mucuna pruriens seed.</title>
        <authorList>
            <person name="Nnadi N.E."/>
            <person name="Vos R."/>
            <person name="Hasami M.H."/>
            <person name="Devisetty U.K."/>
            <person name="Aguiy J.C."/>
        </authorList>
    </citation>
    <scope>NUCLEOTIDE SEQUENCE [LARGE SCALE GENOMIC DNA]</scope>
    <source>
        <strain evidence="2">JCA_2017</strain>
    </source>
</reference>
<dbReference type="AlphaFoldDB" id="A0A371I9G0"/>
<accession>A0A371I9G0</accession>
<gene>
    <name evidence="2" type="ORF">CR513_03660</name>
</gene>
<dbReference type="Pfam" id="PF02992">
    <property type="entry name" value="Transposase_21"/>
    <property type="match status" value="1"/>
</dbReference>
<dbReference type="OrthoDB" id="1934442at2759"/>
<keyword evidence="1" id="KW-1133">Transmembrane helix</keyword>
<feature type="transmembrane region" description="Helical" evidence="1">
    <location>
        <begin position="34"/>
        <end position="52"/>
    </location>
</feature>
<protein>
    <submittedName>
        <fullName evidence="2">Uncharacterized protein</fullName>
    </submittedName>
</protein>
<sequence length="129" mass="15394">MQWKKIDNLFLNFDSEPRNFRIGLGMNEKSICMHSSWLILLVIYNLPPWLCMKHNYMMLSMMISSQRQPANEIDVYLSLLVEDLGMLWDEVVDLFDGYCNKKFKMYVMLFCTILEIYNLLLYCVVRLVS</sequence>
<evidence type="ECO:0000313" key="3">
    <source>
        <dbReference type="Proteomes" id="UP000257109"/>
    </source>
</evidence>
<proteinExistence type="predicted"/>
<keyword evidence="1" id="KW-0472">Membrane</keyword>
<keyword evidence="3" id="KW-1185">Reference proteome</keyword>
<organism evidence="2 3">
    <name type="scientific">Mucuna pruriens</name>
    <name type="common">Velvet bean</name>
    <name type="synonym">Dolichos pruriens</name>
    <dbReference type="NCBI Taxonomy" id="157652"/>
    <lineage>
        <taxon>Eukaryota</taxon>
        <taxon>Viridiplantae</taxon>
        <taxon>Streptophyta</taxon>
        <taxon>Embryophyta</taxon>
        <taxon>Tracheophyta</taxon>
        <taxon>Spermatophyta</taxon>
        <taxon>Magnoliopsida</taxon>
        <taxon>eudicotyledons</taxon>
        <taxon>Gunneridae</taxon>
        <taxon>Pentapetalae</taxon>
        <taxon>rosids</taxon>
        <taxon>fabids</taxon>
        <taxon>Fabales</taxon>
        <taxon>Fabaceae</taxon>
        <taxon>Papilionoideae</taxon>
        <taxon>50 kb inversion clade</taxon>
        <taxon>NPAAA clade</taxon>
        <taxon>indigoferoid/millettioid clade</taxon>
        <taxon>Phaseoleae</taxon>
        <taxon>Mucuna</taxon>
    </lineage>
</organism>
<dbReference type="InterPro" id="IPR004242">
    <property type="entry name" value="Transposase_21"/>
</dbReference>
<feature type="non-terminal residue" evidence="2">
    <location>
        <position position="1"/>
    </location>
</feature>
<name>A0A371I9G0_MUCPR</name>
<feature type="transmembrane region" description="Helical" evidence="1">
    <location>
        <begin position="106"/>
        <end position="128"/>
    </location>
</feature>
<evidence type="ECO:0000256" key="1">
    <source>
        <dbReference type="SAM" id="Phobius"/>
    </source>
</evidence>
<dbReference type="Proteomes" id="UP000257109">
    <property type="component" value="Unassembled WGS sequence"/>
</dbReference>
<dbReference type="EMBL" id="QJKJ01000601">
    <property type="protein sequence ID" value="RDY11669.1"/>
    <property type="molecule type" value="Genomic_DNA"/>
</dbReference>
<evidence type="ECO:0000313" key="2">
    <source>
        <dbReference type="EMBL" id="RDY11669.1"/>
    </source>
</evidence>
<comment type="caution">
    <text evidence="2">The sequence shown here is derived from an EMBL/GenBank/DDBJ whole genome shotgun (WGS) entry which is preliminary data.</text>
</comment>
<keyword evidence="1" id="KW-0812">Transmembrane</keyword>